<accession>A0ABT8GMW8</accession>
<evidence type="ECO:0000313" key="2">
    <source>
        <dbReference type="Proteomes" id="UP001172743"/>
    </source>
</evidence>
<dbReference type="SUPFAM" id="SSF52540">
    <property type="entry name" value="P-loop containing nucleoside triphosphate hydrolases"/>
    <property type="match status" value="1"/>
</dbReference>
<name>A0ABT8GMW8_9BACL</name>
<keyword evidence="2" id="KW-1185">Reference proteome</keyword>
<sequence>MIVHSLSGPSGTGKSTSAIQFAYENQIEAIIDDGLLIIHGEKVAGTSAKFEKNTITAVRRAIFQEQQHQLQVMDALKEHEVQSILIIGTSDKMTKKIAKRLQLEPIQYFHHIEQIRSTREILMAKFIRTTQGKHVMPIPYKQVEQNFFKRFIYRGFDIFSKNKVKLGETTIVQPDFHQQIIDISKNVYIDLIKYLIGQYKVVAKIDSIHFVMKDYRQILYLTLYLSPPVNYDVVEKMGGLQQLISEQFLRHFEFEPSSIEIYIKGIAEK</sequence>
<gene>
    <name evidence="1" type="ORF">QYB95_03765</name>
</gene>
<dbReference type="RefSeq" id="WP_301136782.1">
    <property type="nucleotide sequence ID" value="NZ_JAUHTQ010000002.1"/>
</dbReference>
<evidence type="ECO:0000313" key="1">
    <source>
        <dbReference type="EMBL" id="MDN4492646.1"/>
    </source>
</evidence>
<dbReference type="Proteomes" id="UP001172743">
    <property type="component" value="Unassembled WGS sequence"/>
</dbReference>
<dbReference type="GO" id="GO:0005524">
    <property type="term" value="F:ATP binding"/>
    <property type="evidence" value="ECO:0007669"/>
    <property type="project" value="UniProtKB-KW"/>
</dbReference>
<organism evidence="1 2">
    <name type="scientific">Ureibacillus aquaedulcis</name>
    <dbReference type="NCBI Taxonomy" id="3058421"/>
    <lineage>
        <taxon>Bacteria</taxon>
        <taxon>Bacillati</taxon>
        <taxon>Bacillota</taxon>
        <taxon>Bacilli</taxon>
        <taxon>Bacillales</taxon>
        <taxon>Caryophanaceae</taxon>
        <taxon>Ureibacillus</taxon>
    </lineage>
</organism>
<keyword evidence="1" id="KW-0067">ATP-binding</keyword>
<dbReference type="EMBL" id="JAUHTQ010000002">
    <property type="protein sequence ID" value="MDN4492646.1"/>
    <property type="molecule type" value="Genomic_DNA"/>
</dbReference>
<keyword evidence="1" id="KW-0547">Nucleotide-binding</keyword>
<proteinExistence type="predicted"/>
<reference evidence="1" key="1">
    <citation type="submission" date="2023-07" db="EMBL/GenBank/DDBJ databases">
        <title>Ureibacillus sp. isolated from freshwater well.</title>
        <authorList>
            <person name="Kirdat K."/>
            <person name="Bhatt A."/>
            <person name="Teware R."/>
            <person name="Bhavsar Y."/>
            <person name="Yadav A."/>
        </authorList>
    </citation>
    <scope>NUCLEOTIDE SEQUENCE</scope>
    <source>
        <strain evidence="1">BA0131</strain>
    </source>
</reference>
<protein>
    <submittedName>
        <fullName evidence="1">ATP-binding protein</fullName>
    </submittedName>
</protein>
<dbReference type="InterPro" id="IPR027417">
    <property type="entry name" value="P-loop_NTPase"/>
</dbReference>
<comment type="caution">
    <text evidence="1">The sequence shown here is derived from an EMBL/GenBank/DDBJ whole genome shotgun (WGS) entry which is preliminary data.</text>
</comment>